<comment type="caution">
    <text evidence="1">The sequence shown here is derived from an EMBL/GenBank/DDBJ whole genome shotgun (WGS) entry which is preliminary data.</text>
</comment>
<proteinExistence type="predicted"/>
<keyword evidence="2" id="KW-1185">Reference proteome</keyword>
<gene>
    <name evidence="1" type="ORF">ABID29_001917</name>
</gene>
<dbReference type="SUPFAM" id="SSF52540">
    <property type="entry name" value="P-loop containing nucleoside triphosphate hydrolases"/>
    <property type="match status" value="1"/>
</dbReference>
<dbReference type="RefSeq" id="WP_354365910.1">
    <property type="nucleotide sequence ID" value="NZ_JBEPLO010000023.1"/>
</dbReference>
<dbReference type="Proteomes" id="UP001549122">
    <property type="component" value="Unassembled WGS sequence"/>
</dbReference>
<organism evidence="1 2">
    <name type="scientific">Streptococcus rupicaprae</name>
    <dbReference type="NCBI Taxonomy" id="759619"/>
    <lineage>
        <taxon>Bacteria</taxon>
        <taxon>Bacillati</taxon>
        <taxon>Bacillota</taxon>
        <taxon>Bacilli</taxon>
        <taxon>Lactobacillales</taxon>
        <taxon>Streptococcaceae</taxon>
        <taxon>Streptococcus</taxon>
    </lineage>
</organism>
<dbReference type="Gene3D" id="3.40.50.300">
    <property type="entry name" value="P-loop containing nucleotide triphosphate hydrolases"/>
    <property type="match status" value="1"/>
</dbReference>
<accession>A0ABV2FJQ6</accession>
<protein>
    <submittedName>
        <fullName evidence="1">Adenylate kinase family enzyme</fullName>
    </submittedName>
</protein>
<keyword evidence="1" id="KW-0808">Transferase</keyword>
<evidence type="ECO:0000313" key="1">
    <source>
        <dbReference type="EMBL" id="MET3558789.1"/>
    </source>
</evidence>
<reference evidence="1 2" key="1">
    <citation type="submission" date="2024-06" db="EMBL/GenBank/DDBJ databases">
        <title>Genomic Encyclopedia of Type Strains, Phase IV (KMG-IV): sequencing the most valuable type-strain genomes for metagenomic binning, comparative biology and taxonomic classification.</title>
        <authorList>
            <person name="Goeker M."/>
        </authorList>
    </citation>
    <scope>NUCLEOTIDE SEQUENCE [LARGE SCALE GENOMIC DNA]</scope>
    <source>
        <strain evidence="1 2">DSM 28303</strain>
    </source>
</reference>
<evidence type="ECO:0000313" key="2">
    <source>
        <dbReference type="Proteomes" id="UP001549122"/>
    </source>
</evidence>
<dbReference type="InterPro" id="IPR027417">
    <property type="entry name" value="P-loop_NTPase"/>
</dbReference>
<dbReference type="EMBL" id="JBEPLO010000023">
    <property type="protein sequence ID" value="MET3558789.1"/>
    <property type="molecule type" value="Genomic_DNA"/>
</dbReference>
<sequence>MNVLIIGAPASGKMTVGQELERLTGATLVHNHETIDFVLKFIPDFNEEMMNLNSRLTFTICDSFAQYGRKWIGTSVIDFNNPNHLDFLRIIQSIFQQHGRDLLFVELDVSLEERLRRNRTENRLKHKPLKRNLAVSEKEILGTVNTCQYVSDCVPEGLDYYLTLDTTAISAKETAEKIVAHINRLEKEKD</sequence>
<name>A0ABV2FJQ6_9STRE</name>
<keyword evidence="1" id="KW-0418">Kinase</keyword>
<dbReference type="GO" id="GO:0016301">
    <property type="term" value="F:kinase activity"/>
    <property type="evidence" value="ECO:0007669"/>
    <property type="project" value="UniProtKB-KW"/>
</dbReference>